<reference evidence="1 2" key="1">
    <citation type="submission" date="2018-10" db="EMBL/GenBank/DDBJ databases">
        <title>A high-quality apple genome assembly.</title>
        <authorList>
            <person name="Hu J."/>
        </authorList>
    </citation>
    <scope>NUCLEOTIDE SEQUENCE [LARGE SCALE GENOMIC DNA]</scope>
    <source>
        <strain evidence="2">cv. HFTH1</strain>
        <tissue evidence="1">Young leaf</tissue>
    </source>
</reference>
<dbReference type="Proteomes" id="UP000290289">
    <property type="component" value="Chromosome 14"/>
</dbReference>
<dbReference type="PANTHER" id="PTHR31390">
    <property type="entry name" value="EXPRESSED PROTEIN"/>
    <property type="match status" value="1"/>
</dbReference>
<dbReference type="PANTHER" id="PTHR31390:SF0">
    <property type="entry name" value="DOMAIN PROTEIN, PUTATIVE (DUF3527)-RELATED"/>
    <property type="match status" value="1"/>
</dbReference>
<dbReference type="InterPro" id="IPR021916">
    <property type="entry name" value="DUF3527"/>
</dbReference>
<gene>
    <name evidence="1" type="ORF">DVH24_019898</name>
</gene>
<evidence type="ECO:0000313" key="1">
    <source>
        <dbReference type="EMBL" id="RXH77010.1"/>
    </source>
</evidence>
<proteinExistence type="predicted"/>
<dbReference type="Pfam" id="PF12043">
    <property type="entry name" value="DUF3527"/>
    <property type="match status" value="1"/>
</dbReference>
<comment type="caution">
    <text evidence="1">The sequence shown here is derived from an EMBL/GenBank/DDBJ whole genome shotgun (WGS) entry which is preliminary data.</text>
</comment>
<organism evidence="1 2">
    <name type="scientific">Malus domestica</name>
    <name type="common">Apple</name>
    <name type="synonym">Pyrus malus</name>
    <dbReference type="NCBI Taxonomy" id="3750"/>
    <lineage>
        <taxon>Eukaryota</taxon>
        <taxon>Viridiplantae</taxon>
        <taxon>Streptophyta</taxon>
        <taxon>Embryophyta</taxon>
        <taxon>Tracheophyta</taxon>
        <taxon>Spermatophyta</taxon>
        <taxon>Magnoliopsida</taxon>
        <taxon>eudicotyledons</taxon>
        <taxon>Gunneridae</taxon>
        <taxon>Pentapetalae</taxon>
        <taxon>rosids</taxon>
        <taxon>fabids</taxon>
        <taxon>Rosales</taxon>
        <taxon>Rosaceae</taxon>
        <taxon>Amygdaloideae</taxon>
        <taxon>Maleae</taxon>
        <taxon>Malus</taxon>
    </lineage>
</organism>
<dbReference type="AlphaFoldDB" id="A0A498I1L5"/>
<accession>A0A498I1L5</accession>
<name>A0A498I1L5_MALDO</name>
<protein>
    <submittedName>
        <fullName evidence="1">Uncharacterized protein</fullName>
    </submittedName>
</protein>
<evidence type="ECO:0000313" key="2">
    <source>
        <dbReference type="Proteomes" id="UP000290289"/>
    </source>
</evidence>
<keyword evidence="2" id="KW-1185">Reference proteome</keyword>
<dbReference type="EMBL" id="RDQH01000340">
    <property type="protein sequence ID" value="RXH77010.1"/>
    <property type="molecule type" value="Genomic_DNA"/>
</dbReference>
<sequence length="118" mass="12934">MPSAGSRGHSSLLDRWRLGGGCNYGIWDISYPLTVLSNPHTQNADNQLLVENQKPMELFVQGSREKAPALTMTMVEEGHYAVDFHAQLSTLQAFSTCVAILHGTETFAAAGQERNTQL</sequence>